<reference evidence="1 2" key="1">
    <citation type="journal article" date="2009" name="Proc. Natl. Acad. Sci. U.S.A.">
        <title>Eukaryote-to-eukaryote gene transfer events revealed by the genome sequence of the wine yeast Saccharomyces cerevisiae EC1118.</title>
        <authorList>
            <person name="Novo M."/>
            <person name="Bigey F."/>
            <person name="Beyne E."/>
            <person name="Galeote V."/>
            <person name="Gavory F."/>
            <person name="Mallet S."/>
            <person name="Cambot B."/>
            <person name="Legras J.L."/>
            <person name="Wincker P."/>
            <person name="Casaregola S."/>
            <person name="Dequin S."/>
        </authorList>
    </citation>
    <scope>NUCLEOTIDE SEQUENCE [LARGE SCALE GENOMIC DNA]</scope>
    <source>
        <strain evidence="2">Lalvin EC1118 / Prise de mousse</strain>
    </source>
</reference>
<name>C8ZID0_YEAS8</name>
<organism evidence="1 2">
    <name type="scientific">Saccharomyces cerevisiae (strain Lalvin EC1118 / Prise de mousse)</name>
    <name type="common">Baker's yeast</name>
    <dbReference type="NCBI Taxonomy" id="643680"/>
    <lineage>
        <taxon>Eukaryota</taxon>
        <taxon>Fungi</taxon>
        <taxon>Dikarya</taxon>
        <taxon>Ascomycota</taxon>
        <taxon>Saccharomycotina</taxon>
        <taxon>Saccharomycetes</taxon>
        <taxon>Saccharomycetales</taxon>
        <taxon>Saccharomycetaceae</taxon>
        <taxon>Saccharomyces</taxon>
    </lineage>
</organism>
<sequence length="95" mass="10260">MTTRGSNDVVHFFDLSLGSGERTQSLLGDLSGSLFTGVSDQIDQSSFIWGQTGDFSNQRSDELGSVGGSTLLVRDLWGWSHLGDFLTLVQTNSDT</sequence>
<dbReference type="AlphaFoldDB" id="C8ZID0"/>
<gene>
    <name evidence="1" type="ORF">EC1118_1P2_0276g</name>
</gene>
<evidence type="ECO:0000313" key="1">
    <source>
        <dbReference type="EMBL" id="CAY86711.1"/>
    </source>
</evidence>
<protein>
    <submittedName>
        <fullName evidence="1">EC1118_1P2_0276p</fullName>
    </submittedName>
</protein>
<evidence type="ECO:0000313" key="2">
    <source>
        <dbReference type="Proteomes" id="UP000000286"/>
    </source>
</evidence>
<dbReference type="Proteomes" id="UP000000286">
    <property type="component" value="Chromosome XVI"/>
</dbReference>
<dbReference type="EMBL" id="FN394217">
    <property type="protein sequence ID" value="CAY86711.1"/>
    <property type="molecule type" value="Genomic_DNA"/>
</dbReference>
<proteinExistence type="predicted"/>
<accession>C8ZID0</accession>
<dbReference type="HOGENOM" id="CLU_2374389_0_0_1"/>